<dbReference type="Proteomes" id="UP001186118">
    <property type="component" value="Unassembled WGS sequence"/>
</dbReference>
<accession>A0AAE4TSE6</accession>
<name>A0AAE4TSE6_STRCB</name>
<reference evidence="1" key="1">
    <citation type="submission" date="2021-04" db="EMBL/GenBank/DDBJ databases">
        <title>Draft genomes of 20 S. canis strains.</title>
        <authorList>
            <person name="Pagnossin D."/>
            <person name="Weir W."/>
            <person name="Smith A."/>
            <person name="Ure R."/>
            <person name="Oravcova K."/>
        </authorList>
    </citation>
    <scope>NUCLEOTIDE SEQUENCE</scope>
    <source>
        <strain evidence="1">284</strain>
    </source>
</reference>
<dbReference type="RefSeq" id="WP_317610692.1">
    <property type="nucleotide sequence ID" value="NZ_JAGQEX010000045.1"/>
</dbReference>
<comment type="caution">
    <text evidence="1">The sequence shown here is derived from an EMBL/GenBank/DDBJ whole genome shotgun (WGS) entry which is preliminary data.</text>
</comment>
<evidence type="ECO:0000313" key="1">
    <source>
        <dbReference type="EMBL" id="MDV5978061.1"/>
    </source>
</evidence>
<protein>
    <submittedName>
        <fullName evidence="1">Addiction module antitoxin RelB</fullName>
    </submittedName>
</protein>
<organism evidence="1 2">
    <name type="scientific">Streptococcus canis</name>
    <dbReference type="NCBI Taxonomy" id="1329"/>
    <lineage>
        <taxon>Bacteria</taxon>
        <taxon>Bacillati</taxon>
        <taxon>Bacillota</taxon>
        <taxon>Bacilli</taxon>
        <taxon>Lactobacillales</taxon>
        <taxon>Streptococcaceae</taxon>
        <taxon>Streptococcus</taxon>
    </lineage>
</organism>
<dbReference type="EMBL" id="JAGQEX010000045">
    <property type="protein sequence ID" value="MDV5978061.1"/>
    <property type="molecule type" value="Genomic_DNA"/>
</dbReference>
<dbReference type="AlphaFoldDB" id="A0AAE4TSE6"/>
<evidence type="ECO:0000313" key="2">
    <source>
        <dbReference type="Proteomes" id="UP001186118"/>
    </source>
</evidence>
<proteinExistence type="predicted"/>
<gene>
    <name evidence="1" type="ORF">KB584_11635</name>
</gene>
<dbReference type="InterPro" id="IPR013321">
    <property type="entry name" value="Arc_rbn_hlx_hlx"/>
</dbReference>
<dbReference type="Gene3D" id="1.10.1220.10">
    <property type="entry name" value="Met repressor-like"/>
    <property type="match status" value="1"/>
</dbReference>
<sequence length="97" mass="11001">MTTITKNSQFSFRTNEDLLSKAKEIVSYENIDMSTLFNNLLIQVVNQGQVPSLLLNEGQSKKERIIDELYGEIQQGYQSYLEGEGKSLDEVFAKYGA</sequence>
<dbReference type="GO" id="GO:0006355">
    <property type="term" value="P:regulation of DNA-templated transcription"/>
    <property type="evidence" value="ECO:0007669"/>
    <property type="project" value="InterPro"/>
</dbReference>